<evidence type="ECO:0000313" key="3">
    <source>
        <dbReference type="EMBL" id="ADJ58582.1"/>
    </source>
</evidence>
<accession>D9HQ94</accession>
<feature type="region of interest" description="Disordered" evidence="1">
    <location>
        <begin position="53"/>
        <end position="79"/>
    </location>
</feature>
<sequence length="226" mass="26432">MAIKMVIFLTIVVLTLAVQKSPQLINSEYKKTRGISESGENLHFGNSKAFRNFPEKTHDSLSTEENGSEGNRNVPEANNNFKTLDELRAKYFRNFQDQDDKFHNHKSVRFKSSENRRDVSFAVDKSDEDEENVSYKIPESQRNFPQSTDISDSQSEFQPFKYLRDIHTKNKDSVKYESYENIRSRLEKNQWNFMKPNKRNEFEEDLLNVVGRTALKAGIGKLIEKY</sequence>
<proteinExistence type="evidence at transcript level"/>
<organism evidence="3">
    <name type="scientific">Heliconius melpomene</name>
    <name type="common">Postman butterfly</name>
    <dbReference type="NCBI Taxonomy" id="34740"/>
    <lineage>
        <taxon>Eukaryota</taxon>
        <taxon>Metazoa</taxon>
        <taxon>Ecdysozoa</taxon>
        <taxon>Arthropoda</taxon>
        <taxon>Hexapoda</taxon>
        <taxon>Insecta</taxon>
        <taxon>Pterygota</taxon>
        <taxon>Neoptera</taxon>
        <taxon>Endopterygota</taxon>
        <taxon>Lepidoptera</taxon>
        <taxon>Glossata</taxon>
        <taxon>Ditrysia</taxon>
        <taxon>Papilionoidea</taxon>
        <taxon>Nymphalidae</taxon>
        <taxon>Heliconiinae</taxon>
        <taxon>Heliconiini</taxon>
        <taxon>Heliconius</taxon>
    </lineage>
</organism>
<evidence type="ECO:0000256" key="1">
    <source>
        <dbReference type="SAM" id="MobiDB-lite"/>
    </source>
</evidence>
<evidence type="ECO:0000256" key="2">
    <source>
        <dbReference type="SAM" id="SignalP"/>
    </source>
</evidence>
<feature type="chain" id="PRO_5003125379" evidence="2">
    <location>
        <begin position="18"/>
        <end position="226"/>
    </location>
</feature>
<feature type="compositionally biased region" description="Polar residues" evidence="1">
    <location>
        <begin position="63"/>
        <end position="79"/>
    </location>
</feature>
<keyword evidence="2" id="KW-0732">Signal</keyword>
<feature type="signal peptide" evidence="2">
    <location>
        <begin position="1"/>
        <end position="17"/>
    </location>
</feature>
<dbReference type="AlphaFoldDB" id="D9HQ94"/>
<reference evidence="3" key="1">
    <citation type="journal article" date="2010" name="Mol. Biol. Evol.">
        <title>Combined EST and proteomic analysis identifies rapidly evolving seminal fluid proteins in Heliconius butterflies.</title>
        <authorList>
            <person name="Walters J.R."/>
            <person name="Harrison R.G."/>
        </authorList>
    </citation>
    <scope>NUCLEOTIDE SEQUENCE</scope>
</reference>
<name>D9HQ94_HELME</name>
<dbReference type="EMBL" id="HM023849">
    <property type="protein sequence ID" value="ADJ58582.1"/>
    <property type="molecule type" value="mRNA"/>
</dbReference>
<protein>
    <submittedName>
        <fullName evidence="3">Seminal fluid protein HACP048</fullName>
    </submittedName>
</protein>